<dbReference type="GO" id="GO:0004401">
    <property type="term" value="F:histidinol-phosphatase activity"/>
    <property type="evidence" value="ECO:0007669"/>
    <property type="project" value="UniProtKB-EC"/>
</dbReference>
<dbReference type="EC" id="3.1.3.15" evidence="3 8"/>
<dbReference type="InterPro" id="IPR010140">
    <property type="entry name" value="Histidinol_P_phosphatase_HisJ"/>
</dbReference>
<comment type="pathway">
    <text evidence="1 8">Amino-acid biosynthesis; L-histidine biosynthesis; L-histidine from 5-phospho-alpha-D-ribose 1-diphosphate: step 8/9.</text>
</comment>
<evidence type="ECO:0000256" key="6">
    <source>
        <dbReference type="ARBA" id="ARBA00023102"/>
    </source>
</evidence>
<dbReference type="RefSeq" id="WP_342302674.1">
    <property type="nucleotide sequence ID" value="NZ_JBCEWA010000002.1"/>
</dbReference>
<sequence>MKRNGHIHTPFCPHGTKDSFEQYIEQAIQAGFEDITFTEHAPLPTNFVDPTPLQDSGMQPKDVDTYIKTLQNLQVQYANNIKIRIGFEVDYIMGYEEETKQWLHTYGPVIDDAILSVHFLKINGEYVCIDYSDSVFMDTVQKVGSVERLYHMYYDTVQQSIEADLGTFKPKRIGHPTLIHKFQHAHQETIDDHEQIEHVLQSIKHHNYELDVNSAGYAKKFCLESYPPISYIEHAKQLQIPLVFGSDAHQAKDFDQFFEELQPYL</sequence>
<comment type="similarity">
    <text evidence="2 8">Belongs to the PHP hydrolase family. HisK subfamily.</text>
</comment>
<dbReference type="NCBIfam" id="NF005996">
    <property type="entry name" value="PRK08123.1"/>
    <property type="match status" value="1"/>
</dbReference>
<evidence type="ECO:0000256" key="3">
    <source>
        <dbReference type="ARBA" id="ARBA00013085"/>
    </source>
</evidence>
<evidence type="ECO:0000259" key="9">
    <source>
        <dbReference type="Pfam" id="PF02811"/>
    </source>
</evidence>
<dbReference type="InterPro" id="IPR004013">
    <property type="entry name" value="PHP_dom"/>
</dbReference>
<keyword evidence="5 8" id="KW-0378">Hydrolase</keyword>
<gene>
    <name evidence="10" type="primary">hisJ</name>
    <name evidence="10" type="ORF">AAF454_03550</name>
</gene>
<dbReference type="PANTHER" id="PTHR21039:SF0">
    <property type="entry name" value="HISTIDINOL-PHOSPHATASE"/>
    <property type="match status" value="1"/>
</dbReference>
<organism evidence="10 11">
    <name type="scientific">Kurthia gibsonii</name>
    <dbReference type="NCBI Taxonomy" id="33946"/>
    <lineage>
        <taxon>Bacteria</taxon>
        <taxon>Bacillati</taxon>
        <taxon>Bacillota</taxon>
        <taxon>Bacilli</taxon>
        <taxon>Bacillales</taxon>
        <taxon>Caryophanaceae</taxon>
        <taxon>Kurthia</taxon>
    </lineage>
</organism>
<keyword evidence="4 8" id="KW-0028">Amino-acid biosynthesis</keyword>
<accession>A0ABU9LM95</accession>
<dbReference type="Proteomes" id="UP001398420">
    <property type="component" value="Unassembled WGS sequence"/>
</dbReference>
<keyword evidence="6 8" id="KW-0368">Histidine biosynthesis</keyword>
<comment type="catalytic activity">
    <reaction evidence="7 8">
        <text>L-histidinol phosphate + H2O = L-histidinol + phosphate</text>
        <dbReference type="Rhea" id="RHEA:14465"/>
        <dbReference type="ChEBI" id="CHEBI:15377"/>
        <dbReference type="ChEBI" id="CHEBI:43474"/>
        <dbReference type="ChEBI" id="CHEBI:57699"/>
        <dbReference type="ChEBI" id="CHEBI:57980"/>
        <dbReference type="EC" id="3.1.3.15"/>
    </reaction>
</comment>
<comment type="caution">
    <text evidence="10">The sequence shown here is derived from an EMBL/GenBank/DDBJ whole genome shotgun (WGS) entry which is preliminary data.</text>
</comment>
<evidence type="ECO:0000256" key="1">
    <source>
        <dbReference type="ARBA" id="ARBA00004970"/>
    </source>
</evidence>
<evidence type="ECO:0000313" key="10">
    <source>
        <dbReference type="EMBL" id="MEL5987501.1"/>
    </source>
</evidence>
<name>A0ABU9LM95_9BACL</name>
<dbReference type="NCBIfam" id="TIGR01856">
    <property type="entry name" value="hisJ_fam"/>
    <property type="match status" value="1"/>
</dbReference>
<reference evidence="10 11" key="1">
    <citation type="submission" date="2024-04" db="EMBL/GenBank/DDBJ databases">
        <authorList>
            <person name="Wu Y.S."/>
            <person name="Zhang L."/>
        </authorList>
    </citation>
    <scope>NUCLEOTIDE SEQUENCE [LARGE SCALE GENOMIC DNA]</scope>
    <source>
        <strain evidence="10 11">KG-01</strain>
    </source>
</reference>
<evidence type="ECO:0000256" key="5">
    <source>
        <dbReference type="ARBA" id="ARBA00022801"/>
    </source>
</evidence>
<evidence type="ECO:0000256" key="8">
    <source>
        <dbReference type="RuleBase" id="RU366003"/>
    </source>
</evidence>
<dbReference type="CDD" id="cd12110">
    <property type="entry name" value="PHP_HisPPase_Hisj_like"/>
    <property type="match status" value="1"/>
</dbReference>
<dbReference type="PANTHER" id="PTHR21039">
    <property type="entry name" value="HISTIDINOL PHOSPHATASE-RELATED"/>
    <property type="match status" value="1"/>
</dbReference>
<evidence type="ECO:0000256" key="7">
    <source>
        <dbReference type="ARBA" id="ARBA00049158"/>
    </source>
</evidence>
<evidence type="ECO:0000256" key="2">
    <source>
        <dbReference type="ARBA" id="ARBA00009152"/>
    </source>
</evidence>
<feature type="domain" description="PHP" evidence="9">
    <location>
        <begin position="6"/>
        <end position="214"/>
    </location>
</feature>
<evidence type="ECO:0000313" key="11">
    <source>
        <dbReference type="Proteomes" id="UP001398420"/>
    </source>
</evidence>
<dbReference type="EMBL" id="JBCEWA010000002">
    <property type="protein sequence ID" value="MEL5987501.1"/>
    <property type="molecule type" value="Genomic_DNA"/>
</dbReference>
<proteinExistence type="inferred from homology"/>
<dbReference type="SUPFAM" id="SSF89550">
    <property type="entry name" value="PHP domain-like"/>
    <property type="match status" value="1"/>
</dbReference>
<keyword evidence="11" id="KW-1185">Reference proteome</keyword>
<evidence type="ECO:0000256" key="4">
    <source>
        <dbReference type="ARBA" id="ARBA00022605"/>
    </source>
</evidence>
<dbReference type="InterPro" id="IPR016195">
    <property type="entry name" value="Pol/histidinol_Pase-like"/>
</dbReference>
<dbReference type="Gene3D" id="3.20.20.140">
    <property type="entry name" value="Metal-dependent hydrolases"/>
    <property type="match status" value="1"/>
</dbReference>
<protein>
    <recommendedName>
        <fullName evidence="3 8">Histidinol-phosphatase</fullName>
        <shortName evidence="8">HolPase</shortName>
        <ecNumber evidence="3 8">3.1.3.15</ecNumber>
    </recommendedName>
</protein>
<dbReference type="Pfam" id="PF02811">
    <property type="entry name" value="PHP"/>
    <property type="match status" value="1"/>
</dbReference>